<accession>A0A917F1V3</accession>
<reference evidence="6 7" key="1">
    <citation type="journal article" date="2014" name="Int. J. Syst. Evol. Microbiol.">
        <title>Complete genome sequence of Corynebacterium casei LMG S-19264T (=DSM 44701T), isolated from a smear-ripened cheese.</title>
        <authorList>
            <consortium name="US DOE Joint Genome Institute (JGI-PGF)"/>
            <person name="Walter F."/>
            <person name="Albersmeier A."/>
            <person name="Kalinowski J."/>
            <person name="Ruckert C."/>
        </authorList>
    </citation>
    <scope>NUCLEOTIDE SEQUENCE [LARGE SCALE GENOMIC DNA]</scope>
    <source>
        <strain evidence="6 7">CGMCC 1.12976</strain>
    </source>
</reference>
<dbReference type="Pfam" id="PF03466">
    <property type="entry name" value="LysR_substrate"/>
    <property type="match status" value="2"/>
</dbReference>
<feature type="domain" description="HTH lysR-type" evidence="5">
    <location>
        <begin position="3"/>
        <end position="60"/>
    </location>
</feature>
<gene>
    <name evidence="6" type="ORF">GCM10011399_29640</name>
</gene>
<dbReference type="Proteomes" id="UP000598775">
    <property type="component" value="Unassembled WGS sequence"/>
</dbReference>
<evidence type="ECO:0000256" key="1">
    <source>
        <dbReference type="ARBA" id="ARBA00009437"/>
    </source>
</evidence>
<dbReference type="Gene3D" id="1.10.10.10">
    <property type="entry name" value="Winged helix-like DNA-binding domain superfamily/Winged helix DNA-binding domain"/>
    <property type="match status" value="1"/>
</dbReference>
<sequence>MDLDLRKLRYFVRVAEEGHFGRAAERLHIAQPVLSRQIRALEVELGCDLFERTTRSVSLTPSGLHLQRTAPSLLAASNSTVRGVHEAARGAKHLAVGFAPGLSVAPVVHAFESEHPDCAIELVRLNWFEQGEALLDGTVDVGFLRRPFEDRGLRTIAVGAETSVVFLPATHRLASQKTVLQAELDGEKILDGERRHTSSIEEKLELVAAGHGLAVLPESVGAYYHSDALARVPLADAPPHELCLAVLSSRRQPHLRAFLHTAAELLAT</sequence>
<evidence type="ECO:0000313" key="7">
    <source>
        <dbReference type="Proteomes" id="UP000598775"/>
    </source>
</evidence>
<proteinExistence type="inferred from homology"/>
<dbReference type="GO" id="GO:0032993">
    <property type="term" value="C:protein-DNA complex"/>
    <property type="evidence" value="ECO:0007669"/>
    <property type="project" value="TreeGrafter"/>
</dbReference>
<dbReference type="PANTHER" id="PTHR30346">
    <property type="entry name" value="TRANSCRIPTIONAL DUAL REGULATOR HCAR-RELATED"/>
    <property type="match status" value="1"/>
</dbReference>
<keyword evidence="4" id="KW-0804">Transcription</keyword>
<keyword evidence="3" id="KW-0238">DNA-binding</keyword>
<dbReference type="Gene3D" id="3.40.190.10">
    <property type="entry name" value="Periplasmic binding protein-like II"/>
    <property type="match status" value="2"/>
</dbReference>
<dbReference type="CDD" id="cd08414">
    <property type="entry name" value="PBP2_LTTR_aromatics_like"/>
    <property type="match status" value="1"/>
</dbReference>
<dbReference type="Gene3D" id="3.40.190.290">
    <property type="match status" value="1"/>
</dbReference>
<dbReference type="FunFam" id="1.10.10.10:FF:000001">
    <property type="entry name" value="LysR family transcriptional regulator"/>
    <property type="match status" value="1"/>
</dbReference>
<dbReference type="SUPFAM" id="SSF46785">
    <property type="entry name" value="Winged helix' DNA-binding domain"/>
    <property type="match status" value="1"/>
</dbReference>
<comment type="similarity">
    <text evidence="1">Belongs to the LysR transcriptional regulatory family.</text>
</comment>
<evidence type="ECO:0000259" key="5">
    <source>
        <dbReference type="PROSITE" id="PS50931"/>
    </source>
</evidence>
<dbReference type="GO" id="GO:0003677">
    <property type="term" value="F:DNA binding"/>
    <property type="evidence" value="ECO:0007669"/>
    <property type="project" value="UniProtKB-KW"/>
</dbReference>
<dbReference type="PROSITE" id="PS50931">
    <property type="entry name" value="HTH_LYSR"/>
    <property type="match status" value="1"/>
</dbReference>
<organism evidence="6 7">
    <name type="scientific">Subtercola lobariae</name>
    <dbReference type="NCBI Taxonomy" id="1588641"/>
    <lineage>
        <taxon>Bacteria</taxon>
        <taxon>Bacillati</taxon>
        <taxon>Actinomycetota</taxon>
        <taxon>Actinomycetes</taxon>
        <taxon>Micrococcales</taxon>
        <taxon>Microbacteriaceae</taxon>
        <taxon>Subtercola</taxon>
    </lineage>
</organism>
<dbReference type="RefSeq" id="WP_188679513.1">
    <property type="nucleotide sequence ID" value="NZ_BMGP01000005.1"/>
</dbReference>
<name>A0A917F1V3_9MICO</name>
<keyword evidence="2" id="KW-0805">Transcription regulation</keyword>
<keyword evidence="7" id="KW-1185">Reference proteome</keyword>
<dbReference type="PRINTS" id="PR00039">
    <property type="entry name" value="HTHLYSR"/>
</dbReference>
<comment type="caution">
    <text evidence="6">The sequence shown here is derived from an EMBL/GenBank/DDBJ whole genome shotgun (WGS) entry which is preliminary data.</text>
</comment>
<dbReference type="GO" id="GO:0003700">
    <property type="term" value="F:DNA-binding transcription factor activity"/>
    <property type="evidence" value="ECO:0007669"/>
    <property type="project" value="InterPro"/>
</dbReference>
<dbReference type="SUPFAM" id="SSF53850">
    <property type="entry name" value="Periplasmic binding protein-like II"/>
    <property type="match status" value="1"/>
</dbReference>
<protein>
    <submittedName>
        <fullName evidence="6">LysR family transcriptional regulator</fullName>
    </submittedName>
</protein>
<dbReference type="InterPro" id="IPR000847">
    <property type="entry name" value="LysR_HTH_N"/>
</dbReference>
<evidence type="ECO:0000256" key="4">
    <source>
        <dbReference type="ARBA" id="ARBA00023163"/>
    </source>
</evidence>
<dbReference type="Pfam" id="PF00126">
    <property type="entry name" value="HTH_1"/>
    <property type="match status" value="1"/>
</dbReference>
<dbReference type="InterPro" id="IPR036390">
    <property type="entry name" value="WH_DNA-bd_sf"/>
</dbReference>
<dbReference type="AlphaFoldDB" id="A0A917F1V3"/>
<evidence type="ECO:0000313" key="6">
    <source>
        <dbReference type="EMBL" id="GGF34600.1"/>
    </source>
</evidence>
<evidence type="ECO:0000256" key="2">
    <source>
        <dbReference type="ARBA" id="ARBA00023015"/>
    </source>
</evidence>
<evidence type="ECO:0000256" key="3">
    <source>
        <dbReference type="ARBA" id="ARBA00023125"/>
    </source>
</evidence>
<dbReference type="PANTHER" id="PTHR30346:SF0">
    <property type="entry name" value="HCA OPERON TRANSCRIPTIONAL ACTIVATOR HCAR"/>
    <property type="match status" value="1"/>
</dbReference>
<dbReference type="InterPro" id="IPR005119">
    <property type="entry name" value="LysR_subst-bd"/>
</dbReference>
<dbReference type="InterPro" id="IPR036388">
    <property type="entry name" value="WH-like_DNA-bd_sf"/>
</dbReference>
<dbReference type="EMBL" id="BMGP01000005">
    <property type="protein sequence ID" value="GGF34600.1"/>
    <property type="molecule type" value="Genomic_DNA"/>
</dbReference>